<comment type="similarity">
    <text evidence="4 10">Belongs to the NAD(P)-dependent epimerase/dehydratase family.</text>
</comment>
<reference evidence="12" key="1">
    <citation type="submission" date="2022-06" db="EMBL/GenBank/DDBJ databases">
        <title>Dynamics of rice microbiomes reveals core vertical transmitted seed endophytes.</title>
        <authorList>
            <person name="Liao K."/>
            <person name="Zhang X."/>
        </authorList>
    </citation>
    <scope>NUCLEOTIDE SEQUENCE</scope>
    <source>
        <strain evidence="12">JT1-17</strain>
    </source>
</reference>
<dbReference type="GO" id="GO:0005829">
    <property type="term" value="C:cytosol"/>
    <property type="evidence" value="ECO:0007669"/>
    <property type="project" value="TreeGrafter"/>
</dbReference>
<keyword evidence="7 10" id="KW-0520">NAD</keyword>
<keyword evidence="9 10" id="KW-0413">Isomerase</keyword>
<feature type="domain" description="NAD-dependent epimerase/dehydratase" evidence="11">
    <location>
        <begin position="3"/>
        <end position="262"/>
    </location>
</feature>
<dbReference type="InterPro" id="IPR001509">
    <property type="entry name" value="Epimerase_deHydtase"/>
</dbReference>
<evidence type="ECO:0000256" key="8">
    <source>
        <dbReference type="ARBA" id="ARBA00023144"/>
    </source>
</evidence>
<proteinExistence type="inferred from homology"/>
<dbReference type="CDD" id="cd05247">
    <property type="entry name" value="UDP_G4E_1_SDR_e"/>
    <property type="match status" value="1"/>
</dbReference>
<name>A0AAJ1CXF0_PANAN</name>
<evidence type="ECO:0000313" key="12">
    <source>
        <dbReference type="EMBL" id="MCW0342931.1"/>
    </source>
</evidence>
<evidence type="ECO:0000256" key="3">
    <source>
        <dbReference type="ARBA" id="ARBA00004947"/>
    </source>
</evidence>
<dbReference type="GO" id="GO:0006012">
    <property type="term" value="P:galactose metabolic process"/>
    <property type="evidence" value="ECO:0007669"/>
    <property type="project" value="UniProtKB-KW"/>
</dbReference>
<keyword evidence="8" id="KW-0299">Galactose metabolism</keyword>
<comment type="subunit">
    <text evidence="10">Homodimer.</text>
</comment>
<accession>A0AAJ1CXF0</accession>
<dbReference type="InterPro" id="IPR036291">
    <property type="entry name" value="NAD(P)-bd_dom_sf"/>
</dbReference>
<dbReference type="Gene3D" id="3.40.50.720">
    <property type="entry name" value="NAD(P)-binding Rossmann-like Domain"/>
    <property type="match status" value="1"/>
</dbReference>
<comment type="catalytic activity">
    <reaction evidence="1 10">
        <text>UDP-alpha-D-glucose = UDP-alpha-D-galactose</text>
        <dbReference type="Rhea" id="RHEA:22168"/>
        <dbReference type="ChEBI" id="CHEBI:58885"/>
        <dbReference type="ChEBI" id="CHEBI:66914"/>
        <dbReference type="EC" id="5.1.3.2"/>
    </reaction>
</comment>
<evidence type="ECO:0000259" key="11">
    <source>
        <dbReference type="Pfam" id="PF01370"/>
    </source>
</evidence>
<dbReference type="PANTHER" id="PTHR43725:SF47">
    <property type="entry name" value="UDP-GLUCOSE 4-EPIMERASE"/>
    <property type="match status" value="1"/>
</dbReference>
<dbReference type="InterPro" id="IPR005886">
    <property type="entry name" value="UDP_G4E"/>
</dbReference>
<sequence>MAILITGGCGYIGSHTVLTLMNADYDVVVLDDFSNSSRHVISRLEALSGKQLVVYDGSVLNSLLLKEIFTKHNVSDVIHFAGSKSVNESIKEPLYYYENNVSGTLILLKTMLQANVKNIIFSSSATVYGSVEKIPLTEDCYVGNTTNPYGSSKLIAEKILSDICLSNQDFNATILRYFNPVGAHESGEIGESPRGVPNNLLPYITQVAIGKLPLLKIYGSDYSTPDGTGVRDFIHVMDLAEGHLAALKHRNKTKNLNVYNLGTGRGYSVLELVKAFENISGIKIPYEIVSRRPGDIAECWSDSSLAMADLNWSAKRSLDDMMRDSWNWQKNNPNGYE</sequence>
<comment type="caution">
    <text evidence="12">The sequence shown here is derived from an EMBL/GenBank/DDBJ whole genome shotgun (WGS) entry which is preliminary data.</text>
</comment>
<organism evidence="12 13">
    <name type="scientific">Pantoea ananas</name>
    <name type="common">Erwinia uredovora</name>
    <dbReference type="NCBI Taxonomy" id="553"/>
    <lineage>
        <taxon>Bacteria</taxon>
        <taxon>Pseudomonadati</taxon>
        <taxon>Pseudomonadota</taxon>
        <taxon>Gammaproteobacteria</taxon>
        <taxon>Enterobacterales</taxon>
        <taxon>Erwiniaceae</taxon>
        <taxon>Pantoea</taxon>
    </lineage>
</organism>
<dbReference type="NCBIfam" id="TIGR01179">
    <property type="entry name" value="galE"/>
    <property type="match status" value="1"/>
</dbReference>
<dbReference type="Pfam" id="PF01370">
    <property type="entry name" value="Epimerase"/>
    <property type="match status" value="1"/>
</dbReference>
<keyword evidence="10" id="KW-0119">Carbohydrate metabolism</keyword>
<gene>
    <name evidence="12" type="ORF">NB703_001024</name>
</gene>
<dbReference type="AlphaFoldDB" id="A0AAJ1CXF0"/>
<evidence type="ECO:0000313" key="13">
    <source>
        <dbReference type="Proteomes" id="UP001208888"/>
    </source>
</evidence>
<evidence type="ECO:0000256" key="5">
    <source>
        <dbReference type="ARBA" id="ARBA00013189"/>
    </source>
</evidence>
<comment type="cofactor">
    <cofactor evidence="2 10">
        <name>NAD(+)</name>
        <dbReference type="ChEBI" id="CHEBI:57540"/>
    </cofactor>
</comment>
<dbReference type="NCBIfam" id="NF007956">
    <property type="entry name" value="PRK10675.1"/>
    <property type="match status" value="1"/>
</dbReference>
<dbReference type="Proteomes" id="UP001208888">
    <property type="component" value="Unassembled WGS sequence"/>
</dbReference>
<dbReference type="PANTHER" id="PTHR43725">
    <property type="entry name" value="UDP-GLUCOSE 4-EPIMERASE"/>
    <property type="match status" value="1"/>
</dbReference>
<dbReference type="GO" id="GO:0003978">
    <property type="term" value="F:UDP-glucose 4-epimerase activity"/>
    <property type="evidence" value="ECO:0007669"/>
    <property type="project" value="UniProtKB-UniRule"/>
</dbReference>
<dbReference type="SUPFAM" id="SSF51735">
    <property type="entry name" value="NAD(P)-binding Rossmann-fold domains"/>
    <property type="match status" value="1"/>
</dbReference>
<evidence type="ECO:0000256" key="1">
    <source>
        <dbReference type="ARBA" id="ARBA00000083"/>
    </source>
</evidence>
<comment type="pathway">
    <text evidence="3 10">Carbohydrate metabolism; galactose metabolism.</text>
</comment>
<evidence type="ECO:0000256" key="6">
    <source>
        <dbReference type="ARBA" id="ARBA00018569"/>
    </source>
</evidence>
<dbReference type="RefSeq" id="WP_028724860.1">
    <property type="nucleotide sequence ID" value="NZ_CP081342.1"/>
</dbReference>
<evidence type="ECO:0000256" key="2">
    <source>
        <dbReference type="ARBA" id="ARBA00001911"/>
    </source>
</evidence>
<evidence type="ECO:0000256" key="7">
    <source>
        <dbReference type="ARBA" id="ARBA00023027"/>
    </source>
</evidence>
<evidence type="ECO:0000256" key="9">
    <source>
        <dbReference type="ARBA" id="ARBA00023235"/>
    </source>
</evidence>
<evidence type="ECO:0000256" key="10">
    <source>
        <dbReference type="RuleBase" id="RU366046"/>
    </source>
</evidence>
<dbReference type="EC" id="5.1.3.2" evidence="5 10"/>
<evidence type="ECO:0000256" key="4">
    <source>
        <dbReference type="ARBA" id="ARBA00007637"/>
    </source>
</evidence>
<dbReference type="Gene3D" id="3.90.25.10">
    <property type="entry name" value="UDP-galactose 4-epimerase, domain 1"/>
    <property type="match status" value="1"/>
</dbReference>
<dbReference type="EMBL" id="JANFVX010000002">
    <property type="protein sequence ID" value="MCW0342931.1"/>
    <property type="molecule type" value="Genomic_DNA"/>
</dbReference>
<protein>
    <recommendedName>
        <fullName evidence="6 10">UDP-glucose 4-epimerase</fullName>
        <ecNumber evidence="5 10">5.1.3.2</ecNumber>
    </recommendedName>
</protein>